<dbReference type="AlphaFoldDB" id="A0A199UT20"/>
<comment type="caution">
    <text evidence="2">The sequence shown here is derived from an EMBL/GenBank/DDBJ whole genome shotgun (WGS) entry which is preliminary data.</text>
</comment>
<sequence>MDTKGKVWISEDMHVLEEKPTVPADHLLLLFIEEIEDFAAAAAVPAFALPCDVLLILTLLLWAGGVQYLACTWPHTWVRAAALANKMQLMTLMNVQISTKEWLFEKGNTIHTSSTQTL</sequence>
<keyword evidence="1" id="KW-0812">Transmembrane</keyword>
<keyword evidence="1" id="KW-0472">Membrane</keyword>
<accession>A0A199UT20</accession>
<dbReference type="Proteomes" id="UP000092600">
    <property type="component" value="Unassembled WGS sequence"/>
</dbReference>
<name>A0A199UT20_ANACO</name>
<proteinExistence type="predicted"/>
<keyword evidence="1" id="KW-1133">Transmembrane helix</keyword>
<reference evidence="2 3" key="1">
    <citation type="journal article" date="2016" name="DNA Res.">
        <title>The draft genome of MD-2 pineapple using hybrid error correction of long reads.</title>
        <authorList>
            <person name="Redwan R.M."/>
            <person name="Saidin A."/>
            <person name="Kumar S.V."/>
        </authorList>
    </citation>
    <scope>NUCLEOTIDE SEQUENCE [LARGE SCALE GENOMIC DNA]</scope>
    <source>
        <strain evidence="3">cv. MD2</strain>
        <tissue evidence="2">Leaf</tissue>
    </source>
</reference>
<evidence type="ECO:0000256" key="1">
    <source>
        <dbReference type="SAM" id="Phobius"/>
    </source>
</evidence>
<gene>
    <name evidence="2" type="ORF">ACMD2_10496</name>
</gene>
<dbReference type="EMBL" id="LSRQ01005198">
    <property type="protein sequence ID" value="OAY67957.1"/>
    <property type="molecule type" value="Genomic_DNA"/>
</dbReference>
<protein>
    <submittedName>
        <fullName evidence="2">Uncharacterized protein</fullName>
    </submittedName>
</protein>
<feature type="transmembrane region" description="Helical" evidence="1">
    <location>
        <begin position="38"/>
        <end position="63"/>
    </location>
</feature>
<evidence type="ECO:0000313" key="3">
    <source>
        <dbReference type="Proteomes" id="UP000092600"/>
    </source>
</evidence>
<evidence type="ECO:0000313" key="2">
    <source>
        <dbReference type="EMBL" id="OAY67957.1"/>
    </source>
</evidence>
<organism evidence="2 3">
    <name type="scientific">Ananas comosus</name>
    <name type="common">Pineapple</name>
    <name type="synonym">Ananas ananas</name>
    <dbReference type="NCBI Taxonomy" id="4615"/>
    <lineage>
        <taxon>Eukaryota</taxon>
        <taxon>Viridiplantae</taxon>
        <taxon>Streptophyta</taxon>
        <taxon>Embryophyta</taxon>
        <taxon>Tracheophyta</taxon>
        <taxon>Spermatophyta</taxon>
        <taxon>Magnoliopsida</taxon>
        <taxon>Liliopsida</taxon>
        <taxon>Poales</taxon>
        <taxon>Bromeliaceae</taxon>
        <taxon>Bromelioideae</taxon>
        <taxon>Ananas</taxon>
    </lineage>
</organism>